<feature type="transmembrane region" description="Helical" evidence="6">
    <location>
        <begin position="107"/>
        <end position="128"/>
    </location>
</feature>
<evidence type="ECO:0000256" key="5">
    <source>
        <dbReference type="ARBA" id="ARBA00023136"/>
    </source>
</evidence>
<sequence length="278" mass="28736">MLPLFIGVGRATVASVLAALLLLVVWLRGRRPARSSPRPASSLGVRRPTGLQCLRLLVVAGGVVLGFPLLTSYALSQTPASHGAVVIALLPAATAAAAVVRTKERPGLWFWVMVGLSAVLAIVFASVQGTAFGGLQPADLLLFGAVVAAAVGYAEGGVLSREIGSWQTISWALVLSAPVTIALTVVAVSAAPPSGTAAEWASFAYLGIVSMFLGFLAWYRGLGIGPMAQVSQVQLTQPVMSIAWASLLLGERLDWLTIVCGGAVVVSAAATMRTRLRP</sequence>
<dbReference type="PANTHER" id="PTHR32322">
    <property type="entry name" value="INNER MEMBRANE TRANSPORTER"/>
    <property type="match status" value="1"/>
</dbReference>
<dbReference type="SUPFAM" id="SSF103481">
    <property type="entry name" value="Multidrug resistance efflux transporter EmrE"/>
    <property type="match status" value="2"/>
</dbReference>
<feature type="transmembrane region" description="Helical" evidence="6">
    <location>
        <begin position="56"/>
        <end position="75"/>
    </location>
</feature>
<feature type="transmembrane region" description="Helical" evidence="6">
    <location>
        <begin position="81"/>
        <end position="100"/>
    </location>
</feature>
<proteinExistence type="inferred from homology"/>
<feature type="transmembrane region" description="Helical" evidence="6">
    <location>
        <begin position="197"/>
        <end position="218"/>
    </location>
</feature>
<dbReference type="eggNOG" id="COG0697">
    <property type="taxonomic scope" value="Bacteria"/>
</dbReference>
<keyword evidence="9" id="KW-1185">Reference proteome</keyword>
<comment type="caution">
    <text evidence="8">The sequence shown here is derived from an EMBL/GenBank/DDBJ whole genome shotgun (WGS) entry which is preliminary data.</text>
</comment>
<dbReference type="AlphaFoldDB" id="K9AYM8"/>
<dbReference type="PANTHER" id="PTHR32322:SF2">
    <property type="entry name" value="EAMA DOMAIN-CONTAINING PROTEIN"/>
    <property type="match status" value="1"/>
</dbReference>
<feature type="transmembrane region" description="Helical" evidence="6">
    <location>
        <begin position="140"/>
        <end position="159"/>
    </location>
</feature>
<evidence type="ECO:0000259" key="7">
    <source>
        <dbReference type="Pfam" id="PF00892"/>
    </source>
</evidence>
<dbReference type="Proteomes" id="UP000009879">
    <property type="component" value="Unassembled WGS sequence"/>
</dbReference>
<feature type="domain" description="EamA" evidence="7">
    <location>
        <begin position="12"/>
        <end position="119"/>
    </location>
</feature>
<evidence type="ECO:0000313" key="9">
    <source>
        <dbReference type="Proteomes" id="UP000009879"/>
    </source>
</evidence>
<dbReference type="EMBL" id="AMSP01000008">
    <property type="protein sequence ID" value="EKU46625.1"/>
    <property type="molecule type" value="Genomic_DNA"/>
</dbReference>
<protein>
    <recommendedName>
        <fullName evidence="7">EamA domain-containing protein</fullName>
    </recommendedName>
</protein>
<organism evidence="8 9">
    <name type="scientific">Brevibacterium casei S18</name>
    <dbReference type="NCBI Taxonomy" id="1229781"/>
    <lineage>
        <taxon>Bacteria</taxon>
        <taxon>Bacillati</taxon>
        <taxon>Actinomycetota</taxon>
        <taxon>Actinomycetes</taxon>
        <taxon>Micrococcales</taxon>
        <taxon>Brevibacteriaceae</taxon>
        <taxon>Brevibacterium</taxon>
    </lineage>
</organism>
<evidence type="ECO:0000256" key="1">
    <source>
        <dbReference type="ARBA" id="ARBA00004141"/>
    </source>
</evidence>
<keyword evidence="3 6" id="KW-0812">Transmembrane</keyword>
<evidence type="ECO:0000313" key="8">
    <source>
        <dbReference type="EMBL" id="EKU46625.1"/>
    </source>
</evidence>
<reference evidence="8 9" key="1">
    <citation type="submission" date="2012-09" db="EMBL/GenBank/DDBJ databases">
        <title>Genome Sequence of Brevibacterium casei S18.</title>
        <authorList>
            <person name="Sharma R."/>
            <person name="Singh A."/>
            <person name="Jangir P.K."/>
        </authorList>
    </citation>
    <scope>NUCLEOTIDE SEQUENCE [LARGE SCALE GENOMIC DNA]</scope>
    <source>
        <strain evidence="8 9">S18</strain>
    </source>
</reference>
<dbReference type="InterPro" id="IPR050638">
    <property type="entry name" value="AA-Vitamin_Transporters"/>
</dbReference>
<dbReference type="GO" id="GO:0016020">
    <property type="term" value="C:membrane"/>
    <property type="evidence" value="ECO:0007669"/>
    <property type="project" value="UniProtKB-SubCell"/>
</dbReference>
<feature type="transmembrane region" description="Helical" evidence="6">
    <location>
        <begin position="171"/>
        <end position="191"/>
    </location>
</feature>
<accession>K9AYM8</accession>
<keyword evidence="5 6" id="KW-0472">Membrane</keyword>
<evidence type="ECO:0000256" key="2">
    <source>
        <dbReference type="ARBA" id="ARBA00007362"/>
    </source>
</evidence>
<keyword evidence="4 6" id="KW-1133">Transmembrane helix</keyword>
<dbReference type="PATRIC" id="fig|1229781.4.peg.2061"/>
<evidence type="ECO:0000256" key="4">
    <source>
        <dbReference type="ARBA" id="ARBA00022989"/>
    </source>
</evidence>
<dbReference type="InterPro" id="IPR037185">
    <property type="entry name" value="EmrE-like"/>
</dbReference>
<evidence type="ECO:0000256" key="3">
    <source>
        <dbReference type="ARBA" id="ARBA00022692"/>
    </source>
</evidence>
<dbReference type="InterPro" id="IPR000620">
    <property type="entry name" value="EamA_dom"/>
</dbReference>
<feature type="transmembrane region" description="Helical" evidence="6">
    <location>
        <begin position="6"/>
        <end position="27"/>
    </location>
</feature>
<feature type="domain" description="EamA" evidence="7">
    <location>
        <begin position="138"/>
        <end position="270"/>
    </location>
</feature>
<evidence type="ECO:0000256" key="6">
    <source>
        <dbReference type="SAM" id="Phobius"/>
    </source>
</evidence>
<comment type="subcellular location">
    <subcellularLocation>
        <location evidence="1">Membrane</location>
        <topology evidence="1">Multi-pass membrane protein</topology>
    </subcellularLocation>
</comment>
<dbReference type="Pfam" id="PF00892">
    <property type="entry name" value="EamA"/>
    <property type="match status" value="2"/>
</dbReference>
<name>K9AYM8_9MICO</name>
<gene>
    <name evidence="8" type="ORF">C272_10253</name>
</gene>
<comment type="similarity">
    <text evidence="2">Belongs to the EamA transporter family.</text>
</comment>